<organism evidence="3 4">
    <name type="scientific">Ramazzottius varieornatus</name>
    <name type="common">Water bear</name>
    <name type="synonym">Tardigrade</name>
    <dbReference type="NCBI Taxonomy" id="947166"/>
    <lineage>
        <taxon>Eukaryota</taxon>
        <taxon>Metazoa</taxon>
        <taxon>Ecdysozoa</taxon>
        <taxon>Tardigrada</taxon>
        <taxon>Eutardigrada</taxon>
        <taxon>Parachela</taxon>
        <taxon>Hypsibioidea</taxon>
        <taxon>Ramazzottiidae</taxon>
        <taxon>Ramazzottius</taxon>
    </lineage>
</organism>
<dbReference type="AlphaFoldDB" id="A0A1D1W1X7"/>
<comment type="similarity">
    <text evidence="1">Belongs to the short-chain dehydrogenases/reductases (SDR) family.</text>
</comment>
<dbReference type="Gene3D" id="3.40.50.720">
    <property type="entry name" value="NAD(P)-binding Rossmann-like Domain"/>
    <property type="match status" value="1"/>
</dbReference>
<dbReference type="PRINTS" id="PR00081">
    <property type="entry name" value="GDHRDH"/>
</dbReference>
<dbReference type="InterPro" id="IPR036291">
    <property type="entry name" value="NAD(P)-bd_dom_sf"/>
</dbReference>
<sequence>MLDLNVLGVSICTREALRLMFKDGVDDGHIININSVVGHFINDIADTHFYSATKHMITALTKALNAELRQKKTKIRVTSISPGITETPLMSRLGEGNDKFKIGDWSGFLKGKDIADAVLYVVGAPPHVNIRELTIAEIGFAGC</sequence>
<evidence type="ECO:0000313" key="3">
    <source>
        <dbReference type="EMBL" id="GAV06703.1"/>
    </source>
</evidence>
<proteinExistence type="inferred from homology"/>
<dbReference type="SUPFAM" id="SSF51735">
    <property type="entry name" value="NAD(P)-binding Rossmann-fold domains"/>
    <property type="match status" value="1"/>
</dbReference>
<dbReference type="STRING" id="947166.A0A1D1W1X7"/>
<reference evidence="3 4" key="1">
    <citation type="journal article" date="2016" name="Nat. Commun.">
        <title>Extremotolerant tardigrade genome and improved radiotolerance of human cultured cells by tardigrade-unique protein.</title>
        <authorList>
            <person name="Hashimoto T."/>
            <person name="Horikawa D.D."/>
            <person name="Saito Y."/>
            <person name="Kuwahara H."/>
            <person name="Kozuka-Hata H."/>
            <person name="Shin-I T."/>
            <person name="Minakuchi Y."/>
            <person name="Ohishi K."/>
            <person name="Motoyama A."/>
            <person name="Aizu T."/>
            <person name="Enomoto A."/>
            <person name="Kondo K."/>
            <person name="Tanaka S."/>
            <person name="Hara Y."/>
            <person name="Koshikawa S."/>
            <person name="Sagara H."/>
            <person name="Miura T."/>
            <person name="Yokobori S."/>
            <person name="Miyagawa K."/>
            <person name="Suzuki Y."/>
            <person name="Kubo T."/>
            <person name="Oyama M."/>
            <person name="Kohara Y."/>
            <person name="Fujiyama A."/>
            <person name="Arakawa K."/>
            <person name="Katayama T."/>
            <person name="Toyoda A."/>
            <person name="Kunieda T."/>
        </authorList>
    </citation>
    <scope>NUCLEOTIDE SEQUENCE [LARGE SCALE GENOMIC DNA]</scope>
    <source>
        <strain evidence="3 4">YOKOZUNA-1</strain>
    </source>
</reference>
<evidence type="ECO:0000313" key="4">
    <source>
        <dbReference type="Proteomes" id="UP000186922"/>
    </source>
</evidence>
<dbReference type="InterPro" id="IPR002347">
    <property type="entry name" value="SDR_fam"/>
</dbReference>
<dbReference type="PANTHER" id="PTHR43115">
    <property type="entry name" value="DEHYDROGENASE/REDUCTASE SDR FAMILY MEMBER 11"/>
    <property type="match status" value="1"/>
</dbReference>
<protein>
    <recommendedName>
        <fullName evidence="5">Dehydrogenase/reductase SDR family member 11</fullName>
    </recommendedName>
</protein>
<evidence type="ECO:0008006" key="5">
    <source>
        <dbReference type="Google" id="ProtNLM"/>
    </source>
</evidence>
<dbReference type="GO" id="GO:0016491">
    <property type="term" value="F:oxidoreductase activity"/>
    <property type="evidence" value="ECO:0007669"/>
    <property type="project" value="UniProtKB-KW"/>
</dbReference>
<comment type="caution">
    <text evidence="3">The sequence shown here is derived from an EMBL/GenBank/DDBJ whole genome shotgun (WGS) entry which is preliminary data.</text>
</comment>
<keyword evidence="2" id="KW-0560">Oxidoreductase</keyword>
<dbReference type="EMBL" id="BDGG01000014">
    <property type="protein sequence ID" value="GAV06703.1"/>
    <property type="molecule type" value="Genomic_DNA"/>
</dbReference>
<dbReference type="Pfam" id="PF00106">
    <property type="entry name" value="adh_short"/>
    <property type="match status" value="1"/>
</dbReference>
<accession>A0A1D1W1X7</accession>
<name>A0A1D1W1X7_RAMVA</name>
<evidence type="ECO:0000256" key="2">
    <source>
        <dbReference type="ARBA" id="ARBA00023002"/>
    </source>
</evidence>
<dbReference type="OrthoDB" id="1933717at2759"/>
<evidence type="ECO:0000256" key="1">
    <source>
        <dbReference type="ARBA" id="ARBA00006484"/>
    </source>
</evidence>
<dbReference type="Proteomes" id="UP000186922">
    <property type="component" value="Unassembled WGS sequence"/>
</dbReference>
<gene>
    <name evidence="3" type="primary">RvY_16648-1</name>
    <name evidence="3" type="synonym">RvY_16648.1</name>
    <name evidence="3" type="ORF">RvY_16648</name>
</gene>
<keyword evidence="4" id="KW-1185">Reference proteome</keyword>
<dbReference type="PANTHER" id="PTHR43115:SF4">
    <property type="entry name" value="DEHYDROGENASE_REDUCTASE SDR FAMILY MEMBER 11"/>
    <property type="match status" value="1"/>
</dbReference>